<feature type="region of interest" description="Disordered" evidence="1">
    <location>
        <begin position="23"/>
        <end position="94"/>
    </location>
</feature>
<evidence type="ECO:0000256" key="1">
    <source>
        <dbReference type="SAM" id="MobiDB-lite"/>
    </source>
</evidence>
<dbReference type="Proteomes" id="UP000275910">
    <property type="component" value="Unassembled WGS sequence"/>
</dbReference>
<dbReference type="AlphaFoldDB" id="A0A3N2RL86"/>
<name>A0A3N2RL86_LYSEN</name>
<dbReference type="RefSeq" id="WP_123646532.1">
    <property type="nucleotide sequence ID" value="NZ_RCTY01000017.1"/>
</dbReference>
<sequence length="242" mass="24542">MKIAPSLLALAVGLLTLGVQAEETKPRFRVHNTDPAPAARAPAKAPAAAAAAAPTAPAAAAPAARPSPTGSTAPASKPAPAPATLSSSAKPAGAQRAPWDAAPVAASAVPAVYLAEWKKAKNRARCAPLALVGGEKKPGVTVRRANFSDGWAVAYDLPGQRSAYGVAGTGLDLDGKGYPFPNSLTFADGSSAHYGLSGGTGPGYIAYVEVAGQRCLYNVWADVGGQERLEELLRSLRLVQTP</sequence>
<feature type="compositionally biased region" description="Low complexity" evidence="1">
    <location>
        <begin position="35"/>
        <end position="94"/>
    </location>
</feature>
<evidence type="ECO:0000313" key="4">
    <source>
        <dbReference type="Proteomes" id="UP000275910"/>
    </source>
</evidence>
<comment type="caution">
    <text evidence="3">The sequence shown here is derived from an EMBL/GenBank/DDBJ whole genome shotgun (WGS) entry which is preliminary data.</text>
</comment>
<feature type="chain" id="PRO_5018216990" evidence="2">
    <location>
        <begin position="22"/>
        <end position="242"/>
    </location>
</feature>
<feature type="signal peptide" evidence="2">
    <location>
        <begin position="1"/>
        <end position="21"/>
    </location>
</feature>
<accession>A0A3N2RL86</accession>
<protein>
    <submittedName>
        <fullName evidence="3">Uncharacterized protein</fullName>
    </submittedName>
</protein>
<keyword evidence="2" id="KW-0732">Signal</keyword>
<proteinExistence type="predicted"/>
<dbReference type="EMBL" id="RCTY01000017">
    <property type="protein sequence ID" value="ROU08134.1"/>
    <property type="molecule type" value="Genomic_DNA"/>
</dbReference>
<evidence type="ECO:0000256" key="2">
    <source>
        <dbReference type="SAM" id="SignalP"/>
    </source>
</evidence>
<evidence type="ECO:0000313" key="3">
    <source>
        <dbReference type="EMBL" id="ROU08134.1"/>
    </source>
</evidence>
<gene>
    <name evidence="3" type="ORF">D9T17_05690</name>
</gene>
<reference evidence="3 4" key="1">
    <citation type="submission" date="2018-10" db="EMBL/GenBank/DDBJ databases">
        <title>The genome of Lysobacter enzymogenes OH11.</title>
        <authorList>
            <person name="Liu F."/>
            <person name="Zhao Y."/>
            <person name="Qian G."/>
            <person name="Chen Y."/>
            <person name="Xu H."/>
        </authorList>
    </citation>
    <scope>NUCLEOTIDE SEQUENCE [LARGE SCALE GENOMIC DNA]</scope>
    <source>
        <strain evidence="3 4">OH11</strain>
    </source>
</reference>
<organism evidence="3 4">
    <name type="scientific">Lysobacter enzymogenes</name>
    <dbReference type="NCBI Taxonomy" id="69"/>
    <lineage>
        <taxon>Bacteria</taxon>
        <taxon>Pseudomonadati</taxon>
        <taxon>Pseudomonadota</taxon>
        <taxon>Gammaproteobacteria</taxon>
        <taxon>Lysobacterales</taxon>
        <taxon>Lysobacteraceae</taxon>
        <taxon>Lysobacter</taxon>
    </lineage>
</organism>